<evidence type="ECO:0000256" key="8">
    <source>
        <dbReference type="ARBA" id="ARBA00039526"/>
    </source>
</evidence>
<reference evidence="11 12" key="1">
    <citation type="submission" date="2019-04" db="EMBL/GenBank/DDBJ databases">
        <title>Chromosome genome assembly for Takifugu flavidus.</title>
        <authorList>
            <person name="Xiao S."/>
        </authorList>
    </citation>
    <scope>NUCLEOTIDE SEQUENCE [LARGE SCALE GENOMIC DNA]</scope>
    <source>
        <strain evidence="11">HTHZ2018</strain>
        <tissue evidence="11">Muscle</tissue>
    </source>
</reference>
<keyword evidence="4" id="KW-0862">Zinc</keyword>
<dbReference type="SUPFAM" id="SSF57716">
    <property type="entry name" value="Glucocorticoid receptor-like (DNA-binding domain)"/>
    <property type="match status" value="1"/>
</dbReference>
<evidence type="ECO:0000256" key="4">
    <source>
        <dbReference type="ARBA" id="ARBA00022833"/>
    </source>
</evidence>
<dbReference type="EMBL" id="RHFK02000015">
    <property type="protein sequence ID" value="TWW64595.1"/>
    <property type="molecule type" value="Genomic_DNA"/>
</dbReference>
<evidence type="ECO:0000313" key="12">
    <source>
        <dbReference type="Proteomes" id="UP000324091"/>
    </source>
</evidence>
<evidence type="ECO:0000256" key="5">
    <source>
        <dbReference type="ARBA" id="ARBA00023054"/>
    </source>
</evidence>
<evidence type="ECO:0000259" key="10">
    <source>
        <dbReference type="PROSITE" id="PS50950"/>
    </source>
</evidence>
<keyword evidence="7" id="KW-0539">Nucleus</keyword>
<proteinExistence type="predicted"/>
<gene>
    <name evidence="11" type="ORF">D4764_22G0002420</name>
</gene>
<sequence length="377" mass="42388">MPRYCAVKVCRNRRGTAFKQENKRISFYPFPLHDKTRLQQWVINMKRWGWTPSRHQYLCSEHFTDDCFDIRWGIRYLKNTAIPDIFPIEDDIAAIETKPQSFNKNTDPDEFVSERRDGCRDGTFEPPLRSHTAILCHSAVEVTDDSRKPTASPCNEPLHKEHTDSAVTGMHRDKLHLLSEKEADVNSSALEAALSQALSMNSVVMVVDDPTDTEGSGYGSGEHVSVCEHSYSRPDTDTHQLWRKIFSLHAKILDLDRKEESTVAKINALETEISHLKRDSAVCKEKQKILEGIMSSNSRMEDGWGSPAILMALGGGRKGERHQSSSQLLAVGHGAGTVPHGDAAGQRKDRWGGGWLHRLQRSMLGVKSPEVKNLHLA</sequence>
<keyword evidence="6 9" id="KW-0238">DNA-binding</keyword>
<keyword evidence="3 9" id="KW-0863">Zinc-finger</keyword>
<accession>A0A5C6NBS9</accession>
<protein>
    <recommendedName>
        <fullName evidence="8">THAP domain-containing protein 5</fullName>
    </recommendedName>
</protein>
<dbReference type="PROSITE" id="PS50950">
    <property type="entry name" value="ZF_THAP"/>
    <property type="match status" value="1"/>
</dbReference>
<dbReference type="PANTHER" id="PTHR46927:SF1">
    <property type="entry name" value="THAP DOMAIN-CONTAINING PROTEIN 5"/>
    <property type="match status" value="1"/>
</dbReference>
<dbReference type="InterPro" id="IPR006612">
    <property type="entry name" value="THAP_Znf"/>
</dbReference>
<dbReference type="GO" id="GO:0008270">
    <property type="term" value="F:zinc ion binding"/>
    <property type="evidence" value="ECO:0007669"/>
    <property type="project" value="UniProtKB-KW"/>
</dbReference>
<dbReference type="AlphaFoldDB" id="A0A5C6NBS9"/>
<feature type="domain" description="THAP-type" evidence="10">
    <location>
        <begin position="1"/>
        <end position="86"/>
    </location>
</feature>
<dbReference type="Proteomes" id="UP000324091">
    <property type="component" value="Chromosome 22"/>
</dbReference>
<evidence type="ECO:0000256" key="6">
    <source>
        <dbReference type="ARBA" id="ARBA00023125"/>
    </source>
</evidence>
<evidence type="ECO:0000313" key="11">
    <source>
        <dbReference type="EMBL" id="TWW64595.1"/>
    </source>
</evidence>
<name>A0A5C6NBS9_9TELE</name>
<dbReference type="GO" id="GO:0003677">
    <property type="term" value="F:DNA binding"/>
    <property type="evidence" value="ECO:0007669"/>
    <property type="project" value="UniProtKB-UniRule"/>
</dbReference>
<dbReference type="SMART" id="SM00692">
    <property type="entry name" value="DM3"/>
    <property type="match status" value="1"/>
</dbReference>
<dbReference type="GO" id="GO:0005634">
    <property type="term" value="C:nucleus"/>
    <property type="evidence" value="ECO:0007669"/>
    <property type="project" value="UniProtKB-SubCell"/>
</dbReference>
<keyword evidence="12" id="KW-1185">Reference proteome</keyword>
<dbReference type="InterPro" id="IPR052224">
    <property type="entry name" value="THAP_domain_protein"/>
</dbReference>
<dbReference type="PANTHER" id="PTHR46927">
    <property type="entry name" value="AGAP005574-PA"/>
    <property type="match status" value="1"/>
</dbReference>
<evidence type="ECO:0000256" key="3">
    <source>
        <dbReference type="ARBA" id="ARBA00022771"/>
    </source>
</evidence>
<evidence type="ECO:0000256" key="1">
    <source>
        <dbReference type="ARBA" id="ARBA00004123"/>
    </source>
</evidence>
<evidence type="ECO:0000256" key="7">
    <source>
        <dbReference type="ARBA" id="ARBA00023242"/>
    </source>
</evidence>
<dbReference type="SMART" id="SM00980">
    <property type="entry name" value="THAP"/>
    <property type="match status" value="1"/>
</dbReference>
<keyword evidence="5" id="KW-0175">Coiled coil</keyword>
<dbReference type="Pfam" id="PF05485">
    <property type="entry name" value="THAP"/>
    <property type="match status" value="1"/>
</dbReference>
<keyword evidence="2" id="KW-0479">Metal-binding</keyword>
<organism evidence="11 12">
    <name type="scientific">Takifugu flavidus</name>
    <name type="common">sansaifugu</name>
    <dbReference type="NCBI Taxonomy" id="433684"/>
    <lineage>
        <taxon>Eukaryota</taxon>
        <taxon>Metazoa</taxon>
        <taxon>Chordata</taxon>
        <taxon>Craniata</taxon>
        <taxon>Vertebrata</taxon>
        <taxon>Euteleostomi</taxon>
        <taxon>Actinopterygii</taxon>
        <taxon>Neopterygii</taxon>
        <taxon>Teleostei</taxon>
        <taxon>Neoteleostei</taxon>
        <taxon>Acanthomorphata</taxon>
        <taxon>Eupercaria</taxon>
        <taxon>Tetraodontiformes</taxon>
        <taxon>Tetradontoidea</taxon>
        <taxon>Tetraodontidae</taxon>
        <taxon>Takifugu</taxon>
    </lineage>
</organism>
<evidence type="ECO:0000256" key="2">
    <source>
        <dbReference type="ARBA" id="ARBA00022723"/>
    </source>
</evidence>
<comment type="caution">
    <text evidence="11">The sequence shown here is derived from an EMBL/GenBank/DDBJ whole genome shotgun (WGS) entry which is preliminary data.</text>
</comment>
<comment type="subcellular location">
    <subcellularLocation>
        <location evidence="1">Nucleus</location>
    </subcellularLocation>
</comment>
<evidence type="ECO:0000256" key="9">
    <source>
        <dbReference type="PROSITE-ProRule" id="PRU00309"/>
    </source>
</evidence>